<dbReference type="GO" id="GO:0016787">
    <property type="term" value="F:hydrolase activity"/>
    <property type="evidence" value="ECO:0007669"/>
    <property type="project" value="UniProtKB-KW"/>
</dbReference>
<dbReference type="RefSeq" id="WP_165615738.1">
    <property type="nucleotide sequence ID" value="NZ_FAOZ01000016.1"/>
</dbReference>
<protein>
    <submittedName>
        <fullName evidence="5">Medium-chain acyl-[acyl-carrier-protein] hydrolase</fullName>
    </submittedName>
</protein>
<dbReference type="SUPFAM" id="SSF53474">
    <property type="entry name" value="alpha/beta-Hydrolases"/>
    <property type="match status" value="1"/>
</dbReference>
<keyword evidence="2 5" id="KW-0378">Hydrolase</keyword>
<dbReference type="PANTHER" id="PTHR11487:SF0">
    <property type="entry name" value="S-ACYL FATTY ACID SYNTHASE THIOESTERASE, MEDIUM CHAIN"/>
    <property type="match status" value="1"/>
</dbReference>
<evidence type="ECO:0000313" key="6">
    <source>
        <dbReference type="Proteomes" id="UP000198802"/>
    </source>
</evidence>
<feature type="compositionally biased region" description="Low complexity" evidence="3">
    <location>
        <begin position="9"/>
        <end position="22"/>
    </location>
</feature>
<dbReference type="AlphaFoldDB" id="A0A0S4QR40"/>
<feature type="region of interest" description="Disordered" evidence="3">
    <location>
        <begin position="1"/>
        <end position="48"/>
    </location>
</feature>
<dbReference type="Gene3D" id="3.40.50.1820">
    <property type="entry name" value="alpha/beta hydrolase"/>
    <property type="match status" value="1"/>
</dbReference>
<reference evidence="6" key="1">
    <citation type="submission" date="2015-11" db="EMBL/GenBank/DDBJ databases">
        <authorList>
            <person name="Varghese N."/>
        </authorList>
    </citation>
    <scope>NUCLEOTIDE SEQUENCE [LARGE SCALE GENOMIC DNA]</scope>
    <source>
        <strain evidence="6">DSM 45899</strain>
    </source>
</reference>
<dbReference type="Proteomes" id="UP000198802">
    <property type="component" value="Unassembled WGS sequence"/>
</dbReference>
<organism evidence="5 6">
    <name type="scientific">Parafrankia irregularis</name>
    <dbReference type="NCBI Taxonomy" id="795642"/>
    <lineage>
        <taxon>Bacteria</taxon>
        <taxon>Bacillati</taxon>
        <taxon>Actinomycetota</taxon>
        <taxon>Actinomycetes</taxon>
        <taxon>Frankiales</taxon>
        <taxon>Frankiaceae</taxon>
        <taxon>Parafrankia</taxon>
    </lineage>
</organism>
<dbReference type="GO" id="GO:0008610">
    <property type="term" value="P:lipid biosynthetic process"/>
    <property type="evidence" value="ECO:0007669"/>
    <property type="project" value="TreeGrafter"/>
</dbReference>
<feature type="domain" description="Thioesterase TesA-like" evidence="4">
    <location>
        <begin position="66"/>
        <end position="289"/>
    </location>
</feature>
<dbReference type="InterPro" id="IPR012223">
    <property type="entry name" value="TEII"/>
</dbReference>
<proteinExistence type="inferred from homology"/>
<evidence type="ECO:0000313" key="5">
    <source>
        <dbReference type="EMBL" id="CUU58081.1"/>
    </source>
</evidence>
<feature type="compositionally biased region" description="Gly residues" evidence="3">
    <location>
        <begin position="23"/>
        <end position="37"/>
    </location>
</feature>
<dbReference type="PANTHER" id="PTHR11487">
    <property type="entry name" value="THIOESTERASE"/>
    <property type="match status" value="1"/>
</dbReference>
<evidence type="ECO:0000256" key="2">
    <source>
        <dbReference type="ARBA" id="ARBA00022801"/>
    </source>
</evidence>
<accession>A0A0S4QR40</accession>
<keyword evidence="6" id="KW-1185">Reference proteome</keyword>
<dbReference type="SMART" id="SM00824">
    <property type="entry name" value="PKS_TE"/>
    <property type="match status" value="1"/>
</dbReference>
<dbReference type="InterPro" id="IPR029058">
    <property type="entry name" value="AB_hydrolase_fold"/>
</dbReference>
<comment type="similarity">
    <text evidence="1">Belongs to the thioesterase family.</text>
</comment>
<evidence type="ECO:0000259" key="4">
    <source>
        <dbReference type="SMART" id="SM00824"/>
    </source>
</evidence>
<dbReference type="EMBL" id="FAOZ01000016">
    <property type="protein sequence ID" value="CUU58081.1"/>
    <property type="molecule type" value="Genomic_DNA"/>
</dbReference>
<name>A0A0S4QR40_9ACTN</name>
<gene>
    <name evidence="5" type="ORF">Ga0074812_116111</name>
</gene>
<dbReference type="InterPro" id="IPR001031">
    <property type="entry name" value="Thioesterase"/>
</dbReference>
<evidence type="ECO:0000256" key="3">
    <source>
        <dbReference type="SAM" id="MobiDB-lite"/>
    </source>
</evidence>
<dbReference type="InterPro" id="IPR020802">
    <property type="entry name" value="TesA-like"/>
</dbReference>
<dbReference type="Pfam" id="PF00975">
    <property type="entry name" value="Thioesterase"/>
    <property type="match status" value="1"/>
</dbReference>
<evidence type="ECO:0000256" key="1">
    <source>
        <dbReference type="ARBA" id="ARBA00007169"/>
    </source>
</evidence>
<sequence length="294" mass="31545">MAGPRRSSADGSGVAAAVPDRPGVGGADVGGGAGATPGSGVPADRALPRNPWIHRGRVTGARIRLYCFPFAGGSAASYLGWQAELGAQVQVCAVEPPGRRQRRREPAIRRMDAMVDAVVAGLRPGLDEPFAFFGHSLGALVAYEVARRLRAEGGPEPALLFLSAAAAPHLPRRRREIAALPDTEFIDELRGHGGTPELLLADHETMRLFLPALRADFELFETYRHRPGDPPGCPVHIYGGRTDTSVNTTQLRAWRALLPTTVEVRTFPGDHFYLNADRPALLAAVAECLAGRWE</sequence>